<dbReference type="Proteomes" id="UP000824533">
    <property type="component" value="Linkage Group LG17"/>
</dbReference>
<reference evidence="1 2" key="1">
    <citation type="journal article" date="2021" name="Front. Genet.">
        <title>Chromosome-Level Genome Assembly Reveals Significant Gene Expansion in the Toll and IMD Signaling Pathways of Dendrolimus kikuchii.</title>
        <authorList>
            <person name="Zhou J."/>
            <person name="Wu P."/>
            <person name="Xiong Z."/>
            <person name="Liu N."/>
            <person name="Zhao N."/>
            <person name="Ji M."/>
            <person name="Qiu Y."/>
            <person name="Yang B."/>
        </authorList>
    </citation>
    <scope>NUCLEOTIDE SEQUENCE [LARGE SCALE GENOMIC DNA]</scope>
    <source>
        <strain evidence="1">Ann1</strain>
    </source>
</reference>
<proteinExistence type="predicted"/>
<sequence>MAKIVLFLLVFVILSTKSVHCQRDHHGWVCDTYLISTIIILSVIIMLTIVIICIMGLLLYKERSFKRKIEFSPPPNNIRRNEYIRQDSDIHSPSSYKAQLTRNESVISILSENDNTENIVQVEIPSDTVYKRETTLEKANPVAQKPKVEPIIRREQMDALVKDILSKTKRKDTDSLSDLNKLITEGRNTNNENNINEAPTHATNNTAQKESKLEDQYDRLPTPVPLQDDADNETDDLYDVIPNNKKINTFNCIVSDNGYLLPISSDTECTSSNDYINARKSPSKSNANVSTNSKMNDIKDLRYSTGKESSQAGKEKDKESVC</sequence>
<protein>
    <submittedName>
        <fullName evidence="1">Uncharacterized protein</fullName>
    </submittedName>
</protein>
<accession>A0ACC1CT11</accession>
<evidence type="ECO:0000313" key="1">
    <source>
        <dbReference type="EMBL" id="KAJ0174731.1"/>
    </source>
</evidence>
<gene>
    <name evidence="1" type="ORF">K1T71_009839</name>
</gene>
<organism evidence="1 2">
    <name type="scientific">Dendrolimus kikuchii</name>
    <dbReference type="NCBI Taxonomy" id="765133"/>
    <lineage>
        <taxon>Eukaryota</taxon>
        <taxon>Metazoa</taxon>
        <taxon>Ecdysozoa</taxon>
        <taxon>Arthropoda</taxon>
        <taxon>Hexapoda</taxon>
        <taxon>Insecta</taxon>
        <taxon>Pterygota</taxon>
        <taxon>Neoptera</taxon>
        <taxon>Endopterygota</taxon>
        <taxon>Lepidoptera</taxon>
        <taxon>Glossata</taxon>
        <taxon>Ditrysia</taxon>
        <taxon>Bombycoidea</taxon>
        <taxon>Lasiocampidae</taxon>
        <taxon>Dendrolimus</taxon>
    </lineage>
</organism>
<name>A0ACC1CT11_9NEOP</name>
<evidence type="ECO:0000313" key="2">
    <source>
        <dbReference type="Proteomes" id="UP000824533"/>
    </source>
</evidence>
<comment type="caution">
    <text evidence="1">The sequence shown here is derived from an EMBL/GenBank/DDBJ whole genome shotgun (WGS) entry which is preliminary data.</text>
</comment>
<keyword evidence="2" id="KW-1185">Reference proteome</keyword>
<dbReference type="EMBL" id="CM034403">
    <property type="protein sequence ID" value="KAJ0174731.1"/>
    <property type="molecule type" value="Genomic_DNA"/>
</dbReference>